<feature type="transmembrane region" description="Helical" evidence="2">
    <location>
        <begin position="127"/>
        <end position="145"/>
    </location>
</feature>
<sequence length="146" mass="16307">MEQSNRKHEVDNMEKDPETMEEEPNVLNAGQQGSQPIIQDEELWSLDEPYKQDVEFAQEMTANDFNRPIHSDEQMTNMRSKVRTGIGWTALVLTILSFFTMPILFAAVGIILGFVSKGRGADTLGNTSIIIGAVSIVITMFIAPFI</sequence>
<keyword evidence="2" id="KW-1133">Transmembrane helix</keyword>
<dbReference type="EMBL" id="CP041666">
    <property type="protein sequence ID" value="QDP40624.1"/>
    <property type="molecule type" value="Genomic_DNA"/>
</dbReference>
<feature type="transmembrane region" description="Helical" evidence="2">
    <location>
        <begin position="88"/>
        <end position="115"/>
    </location>
</feature>
<keyword evidence="4" id="KW-1185">Reference proteome</keyword>
<evidence type="ECO:0000313" key="3">
    <source>
        <dbReference type="EMBL" id="QDP40624.1"/>
    </source>
</evidence>
<feature type="region of interest" description="Disordered" evidence="1">
    <location>
        <begin position="1"/>
        <end position="34"/>
    </location>
</feature>
<dbReference type="Proteomes" id="UP000315215">
    <property type="component" value="Chromosome"/>
</dbReference>
<dbReference type="PANTHER" id="PTHR40040">
    <property type="entry name" value="SMALL HYDROPHOBIC PROTEIN-RELATED"/>
    <property type="match status" value="1"/>
</dbReference>
<evidence type="ECO:0000256" key="2">
    <source>
        <dbReference type="SAM" id="Phobius"/>
    </source>
</evidence>
<accession>A0A516KGV8</accession>
<dbReference type="InterPro" id="IPR055338">
    <property type="entry name" value="YqfX-like"/>
</dbReference>
<feature type="compositionally biased region" description="Basic and acidic residues" evidence="1">
    <location>
        <begin position="1"/>
        <end position="18"/>
    </location>
</feature>
<reference evidence="3 4" key="1">
    <citation type="submission" date="2019-07" db="EMBL/GenBank/DDBJ databases">
        <authorList>
            <person name="Li J."/>
        </authorList>
    </citation>
    <scope>NUCLEOTIDE SEQUENCE [LARGE SCALE GENOMIC DNA]</scope>
    <source>
        <strain evidence="3 4">TKL69</strain>
    </source>
</reference>
<dbReference type="KEGG" id="aqt:FN924_10780"/>
<organism evidence="3 4">
    <name type="scientific">Radiobacillus deserti</name>
    <dbReference type="NCBI Taxonomy" id="2594883"/>
    <lineage>
        <taxon>Bacteria</taxon>
        <taxon>Bacillati</taxon>
        <taxon>Bacillota</taxon>
        <taxon>Bacilli</taxon>
        <taxon>Bacillales</taxon>
        <taxon>Bacillaceae</taxon>
        <taxon>Radiobacillus</taxon>
    </lineage>
</organism>
<protein>
    <submittedName>
        <fullName evidence="3">DUF4190 domain-containing protein</fullName>
    </submittedName>
</protein>
<evidence type="ECO:0000313" key="4">
    <source>
        <dbReference type="Proteomes" id="UP000315215"/>
    </source>
</evidence>
<dbReference type="PANTHER" id="PTHR40040:SF1">
    <property type="entry name" value="MEMBRANE PROTEIN"/>
    <property type="match status" value="1"/>
</dbReference>
<dbReference type="RefSeq" id="WP_143894370.1">
    <property type="nucleotide sequence ID" value="NZ_CP041666.1"/>
</dbReference>
<name>A0A516KGV8_9BACI</name>
<dbReference type="OrthoDB" id="2943217at2"/>
<keyword evidence="2" id="KW-0812">Transmembrane</keyword>
<dbReference type="AlphaFoldDB" id="A0A516KGV8"/>
<proteinExistence type="predicted"/>
<evidence type="ECO:0000256" key="1">
    <source>
        <dbReference type="SAM" id="MobiDB-lite"/>
    </source>
</evidence>
<gene>
    <name evidence="3" type="ORF">FN924_10780</name>
</gene>
<keyword evidence="2" id="KW-0472">Membrane</keyword>